<keyword evidence="9" id="KW-1185">Reference proteome</keyword>
<keyword evidence="4" id="KW-0564">Palmitate</keyword>
<keyword evidence="5" id="KW-0449">Lipoprotein</keyword>
<proteinExistence type="predicted"/>
<evidence type="ECO:0000256" key="6">
    <source>
        <dbReference type="SAM" id="MobiDB-lite"/>
    </source>
</evidence>
<dbReference type="InterPro" id="IPR050490">
    <property type="entry name" value="Bact_solute-bd_prot1"/>
</dbReference>
<feature type="region of interest" description="Disordered" evidence="6">
    <location>
        <begin position="25"/>
        <end position="50"/>
    </location>
</feature>
<evidence type="ECO:0000313" key="8">
    <source>
        <dbReference type="EMBL" id="SUQ14374.1"/>
    </source>
</evidence>
<dbReference type="Proteomes" id="UP000254051">
    <property type="component" value="Unassembled WGS sequence"/>
</dbReference>
<dbReference type="PANTHER" id="PTHR43649">
    <property type="entry name" value="ARABINOSE-BINDING PROTEIN-RELATED"/>
    <property type="match status" value="1"/>
</dbReference>
<evidence type="ECO:0000256" key="2">
    <source>
        <dbReference type="ARBA" id="ARBA00022729"/>
    </source>
</evidence>
<feature type="compositionally biased region" description="Polar residues" evidence="6">
    <location>
        <begin position="34"/>
        <end position="50"/>
    </location>
</feature>
<protein>
    <submittedName>
        <fullName evidence="8">Arabinosaccharide transport system substrate-binding protein</fullName>
    </submittedName>
</protein>
<reference evidence="9" key="1">
    <citation type="submission" date="2017-07" db="EMBL/GenBank/DDBJ databases">
        <authorList>
            <person name="Varghese N."/>
            <person name="Submissions S."/>
        </authorList>
    </citation>
    <scope>NUCLEOTIDE SEQUENCE [LARGE SCALE GENOMIC DNA]</scope>
    <source>
        <strain evidence="9">NLAE-zl-C134</strain>
    </source>
</reference>
<evidence type="ECO:0000256" key="7">
    <source>
        <dbReference type="SAM" id="SignalP"/>
    </source>
</evidence>
<dbReference type="EMBL" id="UHJJ01000006">
    <property type="protein sequence ID" value="SUQ14374.1"/>
    <property type="molecule type" value="Genomic_DNA"/>
</dbReference>
<keyword evidence="1" id="KW-1003">Cell membrane</keyword>
<keyword evidence="2 7" id="KW-0732">Signal</keyword>
<feature type="signal peptide" evidence="7">
    <location>
        <begin position="1"/>
        <end position="20"/>
    </location>
</feature>
<evidence type="ECO:0000256" key="5">
    <source>
        <dbReference type="ARBA" id="ARBA00023288"/>
    </source>
</evidence>
<feature type="chain" id="PRO_5043163511" evidence="7">
    <location>
        <begin position="21"/>
        <end position="455"/>
    </location>
</feature>
<evidence type="ECO:0000256" key="4">
    <source>
        <dbReference type="ARBA" id="ARBA00023139"/>
    </source>
</evidence>
<dbReference type="RefSeq" id="WP_242992365.1">
    <property type="nucleotide sequence ID" value="NZ_QGDS01000006.1"/>
</dbReference>
<evidence type="ECO:0000256" key="1">
    <source>
        <dbReference type="ARBA" id="ARBA00022475"/>
    </source>
</evidence>
<dbReference type="InterPro" id="IPR006059">
    <property type="entry name" value="SBP"/>
</dbReference>
<dbReference type="SUPFAM" id="SSF53850">
    <property type="entry name" value="Periplasmic binding protein-like II"/>
    <property type="match status" value="1"/>
</dbReference>
<dbReference type="PROSITE" id="PS51257">
    <property type="entry name" value="PROKAR_LIPOPROTEIN"/>
    <property type="match status" value="1"/>
</dbReference>
<organism evidence="8 9">
    <name type="scientific">Faecalicatena contorta</name>
    <dbReference type="NCBI Taxonomy" id="39482"/>
    <lineage>
        <taxon>Bacteria</taxon>
        <taxon>Bacillati</taxon>
        <taxon>Bacillota</taxon>
        <taxon>Clostridia</taxon>
        <taxon>Lachnospirales</taxon>
        <taxon>Lachnospiraceae</taxon>
        <taxon>Faecalicatena</taxon>
    </lineage>
</organism>
<dbReference type="Gene3D" id="3.40.190.10">
    <property type="entry name" value="Periplasmic binding protein-like II"/>
    <property type="match status" value="1"/>
</dbReference>
<dbReference type="Pfam" id="PF01547">
    <property type="entry name" value="SBP_bac_1"/>
    <property type="match status" value="1"/>
</dbReference>
<dbReference type="AlphaFoldDB" id="A0A315ZVL8"/>
<keyword evidence="3" id="KW-0472">Membrane</keyword>
<dbReference type="PANTHER" id="PTHR43649:SF33">
    <property type="entry name" value="POLYGALACTURONAN_RHAMNOGALACTURONAN-BINDING PROTEIN YTCQ"/>
    <property type="match status" value="1"/>
</dbReference>
<gene>
    <name evidence="8" type="ORF">SAMN05216529_10666</name>
</gene>
<evidence type="ECO:0000256" key="3">
    <source>
        <dbReference type="ARBA" id="ARBA00023136"/>
    </source>
</evidence>
<name>A0A315ZVL8_9FIRM</name>
<accession>A0A315ZVL8</accession>
<sequence>MKRKVISILLCMTMVTSMLIGCGKSDPADDTSKSDGGTEQSSDGMTQGKNTFVDGGTELSLWTFQELHVAFYTEMADLWNKENPDNPINLTVTTGEAHSVHSKLLVACQAGEGTPDIADIEVGYYGSFLKDDYLLPLNDVVEPYKDEIVMSRVEMYGKDDNWYGIDFHLGASVCYYNMDIMNEAGVDPADIVTWDDYFKAGEQVLEKTGKPMLAVETADLFLPQMMLLEKGVQYVDEDGQPNIDTKEHAEVVDYIRKMIDAGICEIAPGGGFHMEEWYGHLNGGGVASLAMPLWYMGRFTDYCQDLKGKIGIYEIPVWNEGDTREVLQGGTGTSVIKYTEQEDLAKEFLAFAKLSEEGNKYEWDVLGFDPIRTSLWDDPEITNDPDNKFLQYFTTNPFDIIKKNGTDLTAPNISGGYSAAYSVLVTTTYSNAFEASPDEDAAELLKNEQASIIYE</sequence>
<evidence type="ECO:0000313" key="9">
    <source>
        <dbReference type="Proteomes" id="UP000254051"/>
    </source>
</evidence>